<feature type="region of interest" description="Disordered" evidence="1">
    <location>
        <begin position="244"/>
        <end position="265"/>
    </location>
</feature>
<organism evidence="2 3">
    <name type="scientific">Meloidogyne javanica</name>
    <name type="common">Root-knot nematode worm</name>
    <dbReference type="NCBI Taxonomy" id="6303"/>
    <lineage>
        <taxon>Eukaryota</taxon>
        <taxon>Metazoa</taxon>
        <taxon>Ecdysozoa</taxon>
        <taxon>Nematoda</taxon>
        <taxon>Chromadorea</taxon>
        <taxon>Rhabditida</taxon>
        <taxon>Tylenchina</taxon>
        <taxon>Tylenchomorpha</taxon>
        <taxon>Tylenchoidea</taxon>
        <taxon>Meloidogynidae</taxon>
        <taxon>Meloidogyninae</taxon>
        <taxon>Meloidogyne</taxon>
        <taxon>Meloidogyne incognita group</taxon>
    </lineage>
</organism>
<dbReference type="WBParaSite" id="scaffold1507_cov164.g3202">
    <property type="protein sequence ID" value="scaffold1507_cov164.g3202"/>
    <property type="gene ID" value="scaffold1507_cov164.g3202"/>
</dbReference>
<protein>
    <submittedName>
        <fullName evidence="3">Uncharacterized protein</fullName>
    </submittedName>
</protein>
<feature type="compositionally biased region" description="Polar residues" evidence="1">
    <location>
        <begin position="302"/>
        <end position="322"/>
    </location>
</feature>
<sequence>MNCVSINGGIPLSRALIETKTATKDERSNSLVHPDDTIDGHEDLNQDHIENDEIEPPRSQVDEDWITFELDQGTVDGRRELNPGTMGNIENFGTQRRDRNLQLSPTRGDVGHEGERMNRAQLGRNNPKFNFNRAQLTHEQMSSMSLARRQNIASRGFNPREPEPTQYSPPRPYDDDSVRNSSARPSVYMSHPNSQFSQSIQPVNDVGAPVNARSLSLNNVEFEPRRRRVNESEAINLQGRTLVIDPTLAPPPSPEDAVSEPRRRRVNEREAINLQGRTLVIEPPIAPPPSPAHDFHMDQLTPDDTNVNSSPVSTVNESTPEQIQADEENTAAHDKQAKFLHEQISNYPSEYKNEIVEEPQEPPQPYSSDDENSRPSIEINVDGSISTSDEETIEKSPSSVLYSPKHIFKDKKVRSIIITFMHSKLLG</sequence>
<name>A0A915LP45_MELJA</name>
<reference evidence="3" key="1">
    <citation type="submission" date="2022-11" db="UniProtKB">
        <authorList>
            <consortium name="WormBaseParasite"/>
        </authorList>
    </citation>
    <scope>IDENTIFICATION</scope>
</reference>
<evidence type="ECO:0000256" key="1">
    <source>
        <dbReference type="SAM" id="MobiDB-lite"/>
    </source>
</evidence>
<feature type="region of interest" description="Disordered" evidence="1">
    <location>
        <begin position="154"/>
        <end position="186"/>
    </location>
</feature>
<evidence type="ECO:0000313" key="3">
    <source>
        <dbReference type="WBParaSite" id="scaffold1507_cov164.g3202"/>
    </source>
</evidence>
<keyword evidence="2" id="KW-1185">Reference proteome</keyword>
<feature type="region of interest" description="Disordered" evidence="1">
    <location>
        <begin position="281"/>
        <end position="333"/>
    </location>
</feature>
<feature type="region of interest" description="Disordered" evidence="1">
    <location>
        <begin position="358"/>
        <end position="398"/>
    </location>
</feature>
<dbReference type="AlphaFoldDB" id="A0A915LP45"/>
<accession>A0A915LP45</accession>
<dbReference type="Proteomes" id="UP000887561">
    <property type="component" value="Unplaced"/>
</dbReference>
<proteinExistence type="predicted"/>
<evidence type="ECO:0000313" key="2">
    <source>
        <dbReference type="Proteomes" id="UP000887561"/>
    </source>
</evidence>